<dbReference type="Proteomes" id="UP001596074">
    <property type="component" value="Unassembled WGS sequence"/>
</dbReference>
<sequence>MAKVPGLETRWPYGEASFPHEDIFFPLYNSATYHARSALDLFARGRAEEQLIAAINVGCAVELLAKGYIVSIEPALLTDRADRDSILHLSGKSHRASTSPSHTKTRGAKEVLLLAKHFYPSLRFNPQGADEQVLQVRNASVHMGIVDQRELKSAVMVMVRIVEDLIAAIEKADRVKFWAEDRIPLVDQFLDESLSDLRRTVAAKVAAAKRQIALLTRDLPADAARIVLASLSGREARTLIDRELPHQCPVCSQMGWLVCSVERSDVETDYDESGMFYIVHQTAYPHVFECPVCNLTLEDRELDEFEFPREITLEPDTEPYKAFRESDEDLYRHP</sequence>
<gene>
    <name evidence="1" type="ORF">ACFPZN_55530</name>
</gene>
<protein>
    <recommendedName>
        <fullName evidence="3">DUF4145 domain-containing protein</fullName>
    </recommendedName>
</protein>
<proteinExistence type="predicted"/>
<comment type="caution">
    <text evidence="1">The sequence shown here is derived from an EMBL/GenBank/DDBJ whole genome shotgun (WGS) entry which is preliminary data.</text>
</comment>
<keyword evidence="2" id="KW-1185">Reference proteome</keyword>
<evidence type="ECO:0008006" key="3">
    <source>
        <dbReference type="Google" id="ProtNLM"/>
    </source>
</evidence>
<dbReference type="RefSeq" id="WP_378293434.1">
    <property type="nucleotide sequence ID" value="NZ_JBHSON010000197.1"/>
</dbReference>
<evidence type="ECO:0000313" key="2">
    <source>
        <dbReference type="Proteomes" id="UP001596074"/>
    </source>
</evidence>
<name>A0ABW1AK09_9ACTN</name>
<reference evidence="2" key="1">
    <citation type="journal article" date="2019" name="Int. J. Syst. Evol. Microbiol.">
        <title>The Global Catalogue of Microorganisms (GCM) 10K type strain sequencing project: providing services to taxonomists for standard genome sequencing and annotation.</title>
        <authorList>
            <consortium name="The Broad Institute Genomics Platform"/>
            <consortium name="The Broad Institute Genome Sequencing Center for Infectious Disease"/>
            <person name="Wu L."/>
            <person name="Ma J."/>
        </authorList>
    </citation>
    <scope>NUCLEOTIDE SEQUENCE [LARGE SCALE GENOMIC DNA]</scope>
    <source>
        <strain evidence="2">KCTC 42087</strain>
    </source>
</reference>
<dbReference type="EMBL" id="JBHSON010000197">
    <property type="protein sequence ID" value="MFC5754887.1"/>
    <property type="molecule type" value="Genomic_DNA"/>
</dbReference>
<organism evidence="1 2">
    <name type="scientific">Actinomadura rugatobispora</name>
    <dbReference type="NCBI Taxonomy" id="1994"/>
    <lineage>
        <taxon>Bacteria</taxon>
        <taxon>Bacillati</taxon>
        <taxon>Actinomycetota</taxon>
        <taxon>Actinomycetes</taxon>
        <taxon>Streptosporangiales</taxon>
        <taxon>Thermomonosporaceae</taxon>
        <taxon>Actinomadura</taxon>
    </lineage>
</organism>
<evidence type="ECO:0000313" key="1">
    <source>
        <dbReference type="EMBL" id="MFC5754887.1"/>
    </source>
</evidence>
<accession>A0ABW1AK09</accession>